<gene>
    <name evidence="1" type="ORF">DOTSEDRAFT_21042</name>
</gene>
<reference evidence="1 2" key="2">
    <citation type="journal article" date="2012" name="PLoS Pathog.">
        <title>Diverse lifestyles and strategies of plant pathogenesis encoded in the genomes of eighteen Dothideomycetes fungi.</title>
        <authorList>
            <person name="Ohm R.A."/>
            <person name="Feau N."/>
            <person name="Henrissat B."/>
            <person name="Schoch C.L."/>
            <person name="Horwitz B.A."/>
            <person name="Barry K.W."/>
            <person name="Condon B.J."/>
            <person name="Copeland A.C."/>
            <person name="Dhillon B."/>
            <person name="Glaser F."/>
            <person name="Hesse C.N."/>
            <person name="Kosti I."/>
            <person name="LaButti K."/>
            <person name="Lindquist E.A."/>
            <person name="Lucas S."/>
            <person name="Salamov A.A."/>
            <person name="Bradshaw R.E."/>
            <person name="Ciuffetti L."/>
            <person name="Hamelin R.C."/>
            <person name="Kema G.H.J."/>
            <person name="Lawrence C."/>
            <person name="Scott J.A."/>
            <person name="Spatafora J.W."/>
            <person name="Turgeon B.G."/>
            <person name="de Wit P.J.G.M."/>
            <person name="Zhong S."/>
            <person name="Goodwin S.B."/>
            <person name="Grigoriev I.V."/>
        </authorList>
    </citation>
    <scope>NUCLEOTIDE SEQUENCE [LARGE SCALE GENOMIC DNA]</scope>
    <source>
        <strain evidence="2">NZE10 / CBS 128990</strain>
    </source>
</reference>
<sequence>MKARGEALAGSRIFLMTPNDNGKAVKTYPFGQIGALPGLITENGSTILPGFDDIEIQQIVNSTCLALRALDRAFKHHESFMERNWPRSIRAKYNCESKTFATSGALRDHMRRTHNIIASTLILHRDYTICKFCQRELLWSEWNNHIVHQKGKLKGETRICLVTDQENWPEACNVRAPRTTQERADTLGYKVESRGN</sequence>
<evidence type="ECO:0000313" key="2">
    <source>
        <dbReference type="Proteomes" id="UP000016933"/>
    </source>
</evidence>
<name>N1PV48_DOTSN</name>
<protein>
    <submittedName>
        <fullName evidence="1">Uncharacterized protein</fullName>
    </submittedName>
</protein>
<evidence type="ECO:0000313" key="1">
    <source>
        <dbReference type="EMBL" id="EME47247.1"/>
    </source>
</evidence>
<dbReference type="AlphaFoldDB" id="N1PV48"/>
<dbReference type="OrthoDB" id="10571804at2759"/>
<dbReference type="HOGENOM" id="CLU_1390202_0_0_1"/>
<accession>N1PV48</accession>
<organism evidence="1 2">
    <name type="scientific">Dothistroma septosporum (strain NZE10 / CBS 128990)</name>
    <name type="common">Red band needle blight fungus</name>
    <name type="synonym">Mycosphaerella pini</name>
    <dbReference type="NCBI Taxonomy" id="675120"/>
    <lineage>
        <taxon>Eukaryota</taxon>
        <taxon>Fungi</taxon>
        <taxon>Dikarya</taxon>
        <taxon>Ascomycota</taxon>
        <taxon>Pezizomycotina</taxon>
        <taxon>Dothideomycetes</taxon>
        <taxon>Dothideomycetidae</taxon>
        <taxon>Mycosphaerellales</taxon>
        <taxon>Mycosphaerellaceae</taxon>
        <taxon>Dothistroma</taxon>
    </lineage>
</organism>
<dbReference type="EMBL" id="KB446536">
    <property type="protein sequence ID" value="EME47247.1"/>
    <property type="molecule type" value="Genomic_DNA"/>
</dbReference>
<proteinExistence type="predicted"/>
<keyword evidence="2" id="KW-1185">Reference proteome</keyword>
<dbReference type="Proteomes" id="UP000016933">
    <property type="component" value="Unassembled WGS sequence"/>
</dbReference>
<reference evidence="2" key="1">
    <citation type="journal article" date="2012" name="PLoS Genet.">
        <title>The genomes of the fungal plant pathogens Cladosporium fulvum and Dothistroma septosporum reveal adaptation to different hosts and lifestyles but also signatures of common ancestry.</title>
        <authorList>
            <person name="de Wit P.J.G.M."/>
            <person name="van der Burgt A."/>
            <person name="Oekmen B."/>
            <person name="Stergiopoulos I."/>
            <person name="Abd-Elsalam K.A."/>
            <person name="Aerts A.L."/>
            <person name="Bahkali A.H."/>
            <person name="Beenen H.G."/>
            <person name="Chettri P."/>
            <person name="Cox M.P."/>
            <person name="Datema E."/>
            <person name="de Vries R.P."/>
            <person name="Dhillon B."/>
            <person name="Ganley A.R."/>
            <person name="Griffiths S.A."/>
            <person name="Guo Y."/>
            <person name="Hamelin R.C."/>
            <person name="Henrissat B."/>
            <person name="Kabir M.S."/>
            <person name="Jashni M.K."/>
            <person name="Kema G."/>
            <person name="Klaubauf S."/>
            <person name="Lapidus A."/>
            <person name="Levasseur A."/>
            <person name="Lindquist E."/>
            <person name="Mehrabi R."/>
            <person name="Ohm R.A."/>
            <person name="Owen T.J."/>
            <person name="Salamov A."/>
            <person name="Schwelm A."/>
            <person name="Schijlen E."/>
            <person name="Sun H."/>
            <person name="van den Burg H.A."/>
            <person name="van Ham R.C.H.J."/>
            <person name="Zhang S."/>
            <person name="Goodwin S.B."/>
            <person name="Grigoriev I.V."/>
            <person name="Collemare J."/>
            <person name="Bradshaw R.E."/>
        </authorList>
    </citation>
    <scope>NUCLEOTIDE SEQUENCE [LARGE SCALE GENOMIC DNA]</scope>
    <source>
        <strain evidence="2">NZE10 / CBS 128990</strain>
    </source>
</reference>